<dbReference type="AlphaFoldDB" id="F4RES7"/>
<proteinExistence type="predicted"/>
<gene>
    <name evidence="1" type="ORF">MELLADRAFT_104466</name>
</gene>
<accession>F4RES7</accession>
<keyword evidence="2" id="KW-1185">Reference proteome</keyword>
<organism evidence="2">
    <name type="scientific">Melampsora larici-populina (strain 98AG31 / pathotype 3-4-7)</name>
    <name type="common">Poplar leaf rust fungus</name>
    <dbReference type="NCBI Taxonomy" id="747676"/>
    <lineage>
        <taxon>Eukaryota</taxon>
        <taxon>Fungi</taxon>
        <taxon>Dikarya</taxon>
        <taxon>Basidiomycota</taxon>
        <taxon>Pucciniomycotina</taxon>
        <taxon>Pucciniomycetes</taxon>
        <taxon>Pucciniales</taxon>
        <taxon>Melampsoraceae</taxon>
        <taxon>Melampsora</taxon>
    </lineage>
</organism>
<dbReference type="EMBL" id="GL883098">
    <property type="protein sequence ID" value="EGG09151.1"/>
    <property type="molecule type" value="Genomic_DNA"/>
</dbReference>
<evidence type="ECO:0000313" key="1">
    <source>
        <dbReference type="EMBL" id="EGG09151.1"/>
    </source>
</evidence>
<sequence>MNMSPDGTTLEVDGQYLDQLFAVRDRFHDRVEGNAQIDHDDGRSYNVHLYANVAFRMVDNTDGVSCCIFTTLKYRPRESEGQFSSCTISSETPHHRLIRLPSAGGVRAAVLSEEEIPMFLLEDFLARSFYVRFP</sequence>
<dbReference type="VEuPathDB" id="FungiDB:MELLADRAFT_104466"/>
<evidence type="ECO:0000313" key="2">
    <source>
        <dbReference type="Proteomes" id="UP000001072"/>
    </source>
</evidence>
<dbReference type="Proteomes" id="UP000001072">
    <property type="component" value="Unassembled WGS sequence"/>
</dbReference>
<reference evidence="2" key="1">
    <citation type="journal article" date="2011" name="Proc. Natl. Acad. Sci. U.S.A.">
        <title>Obligate biotrophy features unraveled by the genomic analysis of rust fungi.</title>
        <authorList>
            <person name="Duplessis S."/>
            <person name="Cuomo C.A."/>
            <person name="Lin Y.-C."/>
            <person name="Aerts A."/>
            <person name="Tisserant E."/>
            <person name="Veneault-Fourrey C."/>
            <person name="Joly D.L."/>
            <person name="Hacquard S."/>
            <person name="Amselem J."/>
            <person name="Cantarel B.L."/>
            <person name="Chiu R."/>
            <person name="Coutinho P.M."/>
            <person name="Feau N."/>
            <person name="Field M."/>
            <person name="Frey P."/>
            <person name="Gelhaye E."/>
            <person name="Goldberg J."/>
            <person name="Grabherr M.G."/>
            <person name="Kodira C.D."/>
            <person name="Kohler A."/>
            <person name="Kuees U."/>
            <person name="Lindquist E.A."/>
            <person name="Lucas S.M."/>
            <person name="Mago R."/>
            <person name="Mauceli E."/>
            <person name="Morin E."/>
            <person name="Murat C."/>
            <person name="Pangilinan J.L."/>
            <person name="Park R."/>
            <person name="Pearson M."/>
            <person name="Quesneville H."/>
            <person name="Rouhier N."/>
            <person name="Sakthikumar S."/>
            <person name="Salamov A.A."/>
            <person name="Schmutz J."/>
            <person name="Selles B."/>
            <person name="Shapiro H."/>
            <person name="Tanguay P."/>
            <person name="Tuskan G.A."/>
            <person name="Henrissat B."/>
            <person name="Van de Peer Y."/>
            <person name="Rouze P."/>
            <person name="Ellis J.G."/>
            <person name="Dodds P.N."/>
            <person name="Schein J.E."/>
            <person name="Zhong S."/>
            <person name="Hamelin R.C."/>
            <person name="Grigoriev I.V."/>
            <person name="Szabo L.J."/>
            <person name="Martin F."/>
        </authorList>
    </citation>
    <scope>NUCLEOTIDE SEQUENCE [LARGE SCALE GENOMIC DNA]</scope>
    <source>
        <strain evidence="2">98AG31 / pathotype 3-4-7</strain>
    </source>
</reference>
<name>F4RES7_MELLP</name>
<protein>
    <submittedName>
        <fullName evidence="1">Uncharacterized protein</fullName>
    </submittedName>
</protein>
<dbReference type="HOGENOM" id="CLU_1855705_0_0_1"/>
<dbReference type="GeneID" id="18922277"/>
<dbReference type="OrthoDB" id="10389866at2759"/>
<dbReference type="KEGG" id="mlr:MELLADRAFT_104466"/>
<dbReference type="InParanoid" id="F4RES7"/>
<dbReference type="RefSeq" id="XP_007407511.1">
    <property type="nucleotide sequence ID" value="XM_007407449.1"/>
</dbReference>